<proteinExistence type="predicted"/>
<sequence length="100" mass="11430">MTSLVGTYKNMNMNTYRAYTARVRLKSPFSPATNLCFMLQSPLNTKYRTGPKIEIPRPLFIGTLRSSRSTALLISVRNTTTSFYPISTYPWTIWNITGQI</sequence>
<accession>A0A8D9F4B9</accession>
<dbReference type="AlphaFoldDB" id="A0A8D9F4B9"/>
<name>A0A8D9F4B9_9HEMI</name>
<protein>
    <submittedName>
        <fullName evidence="1">Uncharacterized protein</fullName>
    </submittedName>
</protein>
<reference evidence="1" key="1">
    <citation type="submission" date="2021-05" db="EMBL/GenBank/DDBJ databases">
        <authorList>
            <person name="Alioto T."/>
            <person name="Alioto T."/>
            <person name="Gomez Garrido J."/>
        </authorList>
    </citation>
    <scope>NUCLEOTIDE SEQUENCE</scope>
</reference>
<organism evidence="1">
    <name type="scientific">Cacopsylla melanoneura</name>
    <dbReference type="NCBI Taxonomy" id="428564"/>
    <lineage>
        <taxon>Eukaryota</taxon>
        <taxon>Metazoa</taxon>
        <taxon>Ecdysozoa</taxon>
        <taxon>Arthropoda</taxon>
        <taxon>Hexapoda</taxon>
        <taxon>Insecta</taxon>
        <taxon>Pterygota</taxon>
        <taxon>Neoptera</taxon>
        <taxon>Paraneoptera</taxon>
        <taxon>Hemiptera</taxon>
        <taxon>Sternorrhyncha</taxon>
        <taxon>Psylloidea</taxon>
        <taxon>Psyllidae</taxon>
        <taxon>Psyllinae</taxon>
        <taxon>Cacopsylla</taxon>
    </lineage>
</organism>
<evidence type="ECO:0000313" key="1">
    <source>
        <dbReference type="EMBL" id="CAG6774810.1"/>
    </source>
</evidence>
<dbReference type="EMBL" id="HBUF01596051">
    <property type="protein sequence ID" value="CAG6774810.1"/>
    <property type="molecule type" value="Transcribed_RNA"/>
</dbReference>